<feature type="compositionally biased region" description="Polar residues" evidence="1">
    <location>
        <begin position="421"/>
        <end position="431"/>
    </location>
</feature>
<dbReference type="Proteomes" id="UP001144673">
    <property type="component" value="Chromosome 3"/>
</dbReference>
<feature type="region of interest" description="Disordered" evidence="1">
    <location>
        <begin position="386"/>
        <end position="438"/>
    </location>
</feature>
<evidence type="ECO:0000313" key="4">
    <source>
        <dbReference type="Proteomes" id="UP001144673"/>
    </source>
</evidence>
<dbReference type="GeneID" id="80888863"/>
<dbReference type="EMBL" id="JAJHUN010000010">
    <property type="protein sequence ID" value="KAJ4147159.1"/>
    <property type="molecule type" value="Genomic_DNA"/>
</dbReference>
<dbReference type="AlphaFoldDB" id="A0A9W8UIP9"/>
<name>A0A9W8UIP9_AKAMU</name>
<feature type="domain" description="Ubiquitin-like" evidence="2">
    <location>
        <begin position="256"/>
        <end position="337"/>
    </location>
</feature>
<comment type="caution">
    <text evidence="3">The sequence shown here is derived from an EMBL/GenBank/DDBJ whole genome shotgun (WGS) entry which is preliminary data.</text>
</comment>
<keyword evidence="4" id="KW-1185">Reference proteome</keyword>
<sequence length="544" mass="59780">MEVALTFGSLGDIIALCQLAIQLGRAVGVGGVAARGESGKEYQKLRNDLDLFIAILTEVVATYQQHELSPHLQGLDRVSQSVVEKCTTLIQDMLGHLTSRYGSCLSVQGSGWMMRDAYKRVEWCVREKERIQNLRNGLQEGVQTLSLLTSLAIRKSARVDNATLLARIDEVQRICGQAHQEQRDILKLLKKQRAETISQAEQQMQKLGHVQDQDTFRAITEVKGHLQSVSQVIVDIQIAASSAMLMRPLDSTRGLPVILEDALGRSLEIPAQWIDTLEWNVLNGLLIGKFKGLKGEDMVSRNEYALEESATGKDLNTGVPLHRCLRRGMRVYMSMIFYDAEVVAGACPRCHAETDAPEGVSIQCPVSDCGMSFRLEKQVVESLPPQAMPHSIPAEGLTPAPPKVVSETRSTEAEFSEPPSAGSNQYTSAQSPELDEKGRGAEYTAAAAAVPITTKARYASDLFDSKLRSAHSVTEDDYQCRTPAGFVGYTLRPWDGDVYSTRTHTDGDVYSTHTHTDDVSYSTFIRTGGGSLHIGKSIPRHTYG</sequence>
<reference evidence="3" key="1">
    <citation type="journal article" date="2023" name="Access Microbiol">
        <title>De-novo genome assembly for Akanthomyces muscarius, a biocontrol agent of insect agricultural pests.</title>
        <authorList>
            <person name="Erdos Z."/>
            <person name="Studholme D.J."/>
            <person name="Raymond B."/>
            <person name="Sharma M."/>
        </authorList>
    </citation>
    <scope>NUCLEOTIDE SEQUENCE</scope>
    <source>
        <strain evidence="3">Ve6</strain>
    </source>
</reference>
<dbReference type="PANTHER" id="PTHR38886">
    <property type="entry name" value="SESA DOMAIN-CONTAINING PROTEIN"/>
    <property type="match status" value="1"/>
</dbReference>
<dbReference type="InterPro" id="IPR054464">
    <property type="entry name" value="ULD_fung"/>
</dbReference>
<evidence type="ECO:0000259" key="2">
    <source>
        <dbReference type="Pfam" id="PF22893"/>
    </source>
</evidence>
<dbReference type="Pfam" id="PF22893">
    <property type="entry name" value="ULD_2"/>
    <property type="match status" value="1"/>
</dbReference>
<dbReference type="PANTHER" id="PTHR38886:SF1">
    <property type="entry name" value="NACHT-NTPASE AND P-LOOP NTPASES N-TERMINAL DOMAIN-CONTAINING PROTEIN"/>
    <property type="match status" value="1"/>
</dbReference>
<proteinExistence type="predicted"/>
<organism evidence="3 4">
    <name type="scientific">Akanthomyces muscarius</name>
    <name type="common">Entomopathogenic fungus</name>
    <name type="synonym">Lecanicillium muscarium</name>
    <dbReference type="NCBI Taxonomy" id="2231603"/>
    <lineage>
        <taxon>Eukaryota</taxon>
        <taxon>Fungi</taxon>
        <taxon>Dikarya</taxon>
        <taxon>Ascomycota</taxon>
        <taxon>Pezizomycotina</taxon>
        <taxon>Sordariomycetes</taxon>
        <taxon>Hypocreomycetidae</taxon>
        <taxon>Hypocreales</taxon>
        <taxon>Cordycipitaceae</taxon>
        <taxon>Akanthomyces</taxon>
    </lineage>
</organism>
<protein>
    <recommendedName>
        <fullName evidence="2">Ubiquitin-like domain-containing protein</fullName>
    </recommendedName>
</protein>
<evidence type="ECO:0000313" key="3">
    <source>
        <dbReference type="EMBL" id="KAJ4147159.1"/>
    </source>
</evidence>
<accession>A0A9W8UIP9</accession>
<gene>
    <name evidence="3" type="ORF">LMH87_001704</name>
</gene>
<evidence type="ECO:0000256" key="1">
    <source>
        <dbReference type="SAM" id="MobiDB-lite"/>
    </source>
</evidence>
<dbReference type="KEGG" id="amus:LMH87_001704"/>
<dbReference type="RefSeq" id="XP_056050100.1">
    <property type="nucleotide sequence ID" value="XM_056193021.1"/>
</dbReference>